<evidence type="ECO:0000313" key="2">
    <source>
        <dbReference type="EMBL" id="KAK4881105.1"/>
    </source>
</evidence>
<name>A0AAN7Q5S8_9COLE</name>
<protein>
    <submittedName>
        <fullName evidence="2">Uncharacterized protein</fullName>
    </submittedName>
</protein>
<proteinExistence type="predicted"/>
<keyword evidence="3" id="KW-1185">Reference proteome</keyword>
<feature type="coiled-coil region" evidence="1">
    <location>
        <begin position="5"/>
        <end position="32"/>
    </location>
</feature>
<dbReference type="AlphaFoldDB" id="A0AAN7Q5S8"/>
<organism evidence="2 3">
    <name type="scientific">Aquatica leii</name>
    <dbReference type="NCBI Taxonomy" id="1421715"/>
    <lineage>
        <taxon>Eukaryota</taxon>
        <taxon>Metazoa</taxon>
        <taxon>Ecdysozoa</taxon>
        <taxon>Arthropoda</taxon>
        <taxon>Hexapoda</taxon>
        <taxon>Insecta</taxon>
        <taxon>Pterygota</taxon>
        <taxon>Neoptera</taxon>
        <taxon>Endopterygota</taxon>
        <taxon>Coleoptera</taxon>
        <taxon>Polyphaga</taxon>
        <taxon>Elateriformia</taxon>
        <taxon>Elateroidea</taxon>
        <taxon>Lampyridae</taxon>
        <taxon>Luciolinae</taxon>
        <taxon>Aquatica</taxon>
    </lineage>
</organism>
<reference evidence="3" key="1">
    <citation type="submission" date="2023-01" db="EMBL/GenBank/DDBJ databases">
        <title>Key to firefly adult light organ development and bioluminescence: homeobox transcription factors regulate luciferase expression and transportation to peroxisome.</title>
        <authorList>
            <person name="Fu X."/>
        </authorList>
    </citation>
    <scope>NUCLEOTIDE SEQUENCE [LARGE SCALE GENOMIC DNA]</scope>
</reference>
<sequence length="148" mass="17526">MKEENEKLKVRVRNLEAKFEEQNRDKKKLNIVIKGIQVQDALVREKVEEVLQEKISVKPEIREVFRVGKVEASKIIVVTIETWQNKIEIIKKKKTLKGTNIRIENDLTVKEREIQTYIKAFAEKARNEGKRAKIVRYQKLIVDGKEWK</sequence>
<gene>
    <name evidence="2" type="ORF">RN001_004424</name>
</gene>
<comment type="caution">
    <text evidence="2">The sequence shown here is derived from an EMBL/GenBank/DDBJ whole genome shotgun (WGS) entry which is preliminary data.</text>
</comment>
<keyword evidence="1" id="KW-0175">Coiled coil</keyword>
<accession>A0AAN7Q5S8</accession>
<dbReference type="EMBL" id="JARPUR010000002">
    <property type="protein sequence ID" value="KAK4881105.1"/>
    <property type="molecule type" value="Genomic_DNA"/>
</dbReference>
<evidence type="ECO:0000256" key="1">
    <source>
        <dbReference type="SAM" id="Coils"/>
    </source>
</evidence>
<evidence type="ECO:0000313" key="3">
    <source>
        <dbReference type="Proteomes" id="UP001353858"/>
    </source>
</evidence>
<dbReference type="Proteomes" id="UP001353858">
    <property type="component" value="Unassembled WGS sequence"/>
</dbReference>